<feature type="transmembrane region" description="Helical" evidence="7">
    <location>
        <begin position="98"/>
        <end position="123"/>
    </location>
</feature>
<name>A0A014MKK2_9BURK</name>
<keyword evidence="5 7" id="KW-0472">Membrane</keyword>
<keyword evidence="4 7" id="KW-1133">Transmembrane helix</keyword>
<evidence type="ECO:0000256" key="3">
    <source>
        <dbReference type="ARBA" id="ARBA00022692"/>
    </source>
</evidence>
<dbReference type="Pfam" id="PF03899">
    <property type="entry name" value="ATP-synt_I"/>
    <property type="match status" value="1"/>
</dbReference>
<gene>
    <name evidence="8" type="ORF">AX13_11915</name>
</gene>
<evidence type="ECO:0000256" key="7">
    <source>
        <dbReference type="SAM" id="Phobius"/>
    </source>
</evidence>
<evidence type="ECO:0000313" key="9">
    <source>
        <dbReference type="Proteomes" id="UP000020766"/>
    </source>
</evidence>
<dbReference type="InterPro" id="IPR005598">
    <property type="entry name" value="ATP_synth_I"/>
</dbReference>
<comment type="caution">
    <text evidence="8">The sequence shown here is derived from an EMBL/GenBank/DDBJ whole genome shotgun (WGS) entry which is preliminary data.</text>
</comment>
<comment type="subcellular location">
    <subcellularLocation>
        <location evidence="1">Cell membrane</location>
        <topology evidence="1">Multi-pass membrane protein</topology>
    </subcellularLocation>
</comment>
<evidence type="ECO:0000256" key="2">
    <source>
        <dbReference type="ARBA" id="ARBA00022475"/>
    </source>
</evidence>
<dbReference type="STRING" id="225991.MA05_00720"/>
<dbReference type="Proteomes" id="UP000020766">
    <property type="component" value="Unassembled WGS sequence"/>
</dbReference>
<dbReference type="AlphaFoldDB" id="A0A014MKK2"/>
<feature type="region of interest" description="Disordered" evidence="6">
    <location>
        <begin position="1"/>
        <end position="25"/>
    </location>
</feature>
<dbReference type="EMBL" id="JBOK01000032">
    <property type="protein sequence ID" value="EXU78619.1"/>
    <property type="molecule type" value="Genomic_DNA"/>
</dbReference>
<keyword evidence="2" id="KW-1003">Cell membrane</keyword>
<evidence type="ECO:0000256" key="5">
    <source>
        <dbReference type="ARBA" id="ARBA00023136"/>
    </source>
</evidence>
<dbReference type="RefSeq" id="WP_043387311.1">
    <property type="nucleotide sequence ID" value="NZ_JBOK01000032.1"/>
</dbReference>
<feature type="transmembrane region" description="Helical" evidence="7">
    <location>
        <begin position="38"/>
        <end position="59"/>
    </location>
</feature>
<accession>A0A014MKK2</accession>
<feature type="transmembrane region" description="Helical" evidence="7">
    <location>
        <begin position="129"/>
        <end position="148"/>
    </location>
</feature>
<evidence type="ECO:0000256" key="6">
    <source>
        <dbReference type="SAM" id="MobiDB-lite"/>
    </source>
</evidence>
<evidence type="ECO:0000313" key="8">
    <source>
        <dbReference type="EMBL" id="EXU78619.1"/>
    </source>
</evidence>
<keyword evidence="9" id="KW-1185">Reference proteome</keyword>
<evidence type="ECO:0000256" key="4">
    <source>
        <dbReference type="ARBA" id="ARBA00022989"/>
    </source>
</evidence>
<dbReference type="GO" id="GO:0005886">
    <property type="term" value="C:plasma membrane"/>
    <property type="evidence" value="ECO:0007669"/>
    <property type="project" value="UniProtKB-SubCell"/>
</dbReference>
<keyword evidence="3 7" id="KW-0812">Transmembrane</keyword>
<proteinExistence type="predicted"/>
<dbReference type="PATRIC" id="fig|1457173.3.peg.3534"/>
<organism evidence="8 9">
    <name type="scientific">Comamonas aquatica DA1877</name>
    <dbReference type="NCBI Taxonomy" id="1457173"/>
    <lineage>
        <taxon>Bacteria</taxon>
        <taxon>Pseudomonadati</taxon>
        <taxon>Pseudomonadota</taxon>
        <taxon>Betaproteobacteria</taxon>
        <taxon>Burkholderiales</taxon>
        <taxon>Comamonadaceae</taxon>
        <taxon>Comamonas</taxon>
    </lineage>
</organism>
<reference evidence="8 9" key="1">
    <citation type="submission" date="2014-01" db="EMBL/GenBank/DDBJ databases">
        <title>Interspecies Systems Biology Uncovers Metabolites Affecting C. elegans Gene Expression and Life History Traits.</title>
        <authorList>
            <person name="Watson E."/>
            <person name="Macneil L.T."/>
            <person name="Ritter A.D."/>
            <person name="Yilmaz L.S."/>
            <person name="Rosebrock A.P."/>
            <person name="Caudy A.A."/>
            <person name="Walhout A.J."/>
        </authorList>
    </citation>
    <scope>NUCLEOTIDE SEQUENCE [LARGE SCALE GENOMIC DNA]</scope>
    <source>
        <strain evidence="8 9">DA1877</strain>
    </source>
</reference>
<sequence length="158" mass="17150">MKHQAHETEFEDEEPQIKPLTPEEAQAWRQRQPRMSMWRVLAAQVVVGALCAVVAALVAGREAGWSAAYGALAIVVPAVLFARGVARNSGRAGYASGAIARLFAWEFVKLVLCIAMLAAAPVLVPNLHWLALLAGMVVTMKTYWLVLVTGRASVRKTD</sequence>
<evidence type="ECO:0000256" key="1">
    <source>
        <dbReference type="ARBA" id="ARBA00004651"/>
    </source>
</evidence>
<feature type="transmembrane region" description="Helical" evidence="7">
    <location>
        <begin position="65"/>
        <end position="86"/>
    </location>
</feature>
<protein>
    <submittedName>
        <fullName evidence="8">ATP synthase subunit I</fullName>
    </submittedName>
</protein>